<dbReference type="Proteomes" id="UP000886520">
    <property type="component" value="Chromosome 3"/>
</dbReference>
<reference evidence="1" key="1">
    <citation type="submission" date="2021-01" db="EMBL/GenBank/DDBJ databases">
        <title>Adiantum capillus-veneris genome.</title>
        <authorList>
            <person name="Fang Y."/>
            <person name="Liao Q."/>
        </authorList>
    </citation>
    <scope>NUCLEOTIDE SEQUENCE</scope>
    <source>
        <strain evidence="1">H3</strain>
        <tissue evidence="1">Leaf</tissue>
    </source>
</reference>
<sequence length="88" mass="10073">MDNVLIAYEGQPLFKEQEGFHSPFKQRTSYLKLPSHDKRLDTGSNFSKTQMELKIARLRQKENAKDGDFGVEECKKSHQDGLFNVGIA</sequence>
<gene>
    <name evidence="1" type="ORF">GOP47_0002737</name>
</gene>
<proteinExistence type="predicted"/>
<evidence type="ECO:0000313" key="1">
    <source>
        <dbReference type="EMBL" id="KAI5082994.1"/>
    </source>
</evidence>
<dbReference type="EMBL" id="JABFUD020000002">
    <property type="protein sequence ID" value="KAI5082994.1"/>
    <property type="molecule type" value="Genomic_DNA"/>
</dbReference>
<evidence type="ECO:0000313" key="2">
    <source>
        <dbReference type="Proteomes" id="UP000886520"/>
    </source>
</evidence>
<comment type="caution">
    <text evidence="1">The sequence shown here is derived from an EMBL/GenBank/DDBJ whole genome shotgun (WGS) entry which is preliminary data.</text>
</comment>
<accession>A0A9D4VAX2</accession>
<organism evidence="1 2">
    <name type="scientific">Adiantum capillus-veneris</name>
    <name type="common">Maidenhair fern</name>
    <dbReference type="NCBI Taxonomy" id="13818"/>
    <lineage>
        <taxon>Eukaryota</taxon>
        <taxon>Viridiplantae</taxon>
        <taxon>Streptophyta</taxon>
        <taxon>Embryophyta</taxon>
        <taxon>Tracheophyta</taxon>
        <taxon>Polypodiopsida</taxon>
        <taxon>Polypodiidae</taxon>
        <taxon>Polypodiales</taxon>
        <taxon>Pteridineae</taxon>
        <taxon>Pteridaceae</taxon>
        <taxon>Vittarioideae</taxon>
        <taxon>Adiantum</taxon>
    </lineage>
</organism>
<dbReference type="AlphaFoldDB" id="A0A9D4VAX2"/>
<name>A0A9D4VAX2_ADICA</name>
<protein>
    <submittedName>
        <fullName evidence="1">Uncharacterized protein</fullName>
    </submittedName>
</protein>
<keyword evidence="2" id="KW-1185">Reference proteome</keyword>